<dbReference type="EMBL" id="JAPEVA010000009">
    <property type="protein sequence ID" value="KAJ4410155.1"/>
    <property type="molecule type" value="Genomic_DNA"/>
</dbReference>
<feature type="region of interest" description="Disordered" evidence="1">
    <location>
        <begin position="1"/>
        <end position="184"/>
    </location>
</feature>
<dbReference type="Gene3D" id="3.40.630.30">
    <property type="match status" value="1"/>
</dbReference>
<feature type="region of interest" description="Disordered" evidence="1">
    <location>
        <begin position="211"/>
        <end position="232"/>
    </location>
</feature>
<feature type="region of interest" description="Disordered" evidence="1">
    <location>
        <begin position="507"/>
        <end position="543"/>
    </location>
</feature>
<evidence type="ECO:0008006" key="4">
    <source>
        <dbReference type="Google" id="ProtNLM"/>
    </source>
</evidence>
<dbReference type="OrthoDB" id="2129362at2759"/>
<keyword evidence="3" id="KW-1185">Reference proteome</keyword>
<protein>
    <recommendedName>
        <fullName evidence="4">N-acetyltransferase domain-containing protein</fullName>
    </recommendedName>
</protein>
<accession>A0A9W8ZL43</accession>
<dbReference type="InterPro" id="IPR016181">
    <property type="entry name" value="Acyl_CoA_acyltransferase"/>
</dbReference>
<dbReference type="Proteomes" id="UP001140510">
    <property type="component" value="Unassembled WGS sequence"/>
</dbReference>
<evidence type="ECO:0000313" key="3">
    <source>
        <dbReference type="Proteomes" id="UP001140510"/>
    </source>
</evidence>
<evidence type="ECO:0000313" key="2">
    <source>
        <dbReference type="EMBL" id="KAJ4410155.1"/>
    </source>
</evidence>
<feature type="compositionally biased region" description="Basic and acidic residues" evidence="1">
    <location>
        <begin position="277"/>
        <end position="287"/>
    </location>
</feature>
<evidence type="ECO:0000256" key="1">
    <source>
        <dbReference type="SAM" id="MobiDB-lite"/>
    </source>
</evidence>
<dbReference type="AlphaFoldDB" id="A0A9W8ZL43"/>
<proteinExistence type="predicted"/>
<feature type="compositionally biased region" description="Polar residues" evidence="1">
    <location>
        <begin position="40"/>
        <end position="53"/>
    </location>
</feature>
<feature type="compositionally biased region" description="Polar residues" evidence="1">
    <location>
        <begin position="101"/>
        <end position="121"/>
    </location>
</feature>
<organism evidence="2 3">
    <name type="scientific">Didymella pomorum</name>
    <dbReference type="NCBI Taxonomy" id="749634"/>
    <lineage>
        <taxon>Eukaryota</taxon>
        <taxon>Fungi</taxon>
        <taxon>Dikarya</taxon>
        <taxon>Ascomycota</taxon>
        <taxon>Pezizomycotina</taxon>
        <taxon>Dothideomycetes</taxon>
        <taxon>Pleosporomycetidae</taxon>
        <taxon>Pleosporales</taxon>
        <taxon>Pleosporineae</taxon>
        <taxon>Didymellaceae</taxon>
        <taxon>Didymella</taxon>
    </lineage>
</organism>
<name>A0A9W8ZL43_9PLEO</name>
<feature type="compositionally biased region" description="Basic residues" evidence="1">
    <location>
        <begin position="132"/>
        <end position="144"/>
    </location>
</feature>
<dbReference type="SUPFAM" id="SSF55729">
    <property type="entry name" value="Acyl-CoA N-acyltransferases (Nat)"/>
    <property type="match status" value="1"/>
</dbReference>
<comment type="caution">
    <text evidence="2">The sequence shown here is derived from an EMBL/GenBank/DDBJ whole genome shotgun (WGS) entry which is preliminary data.</text>
</comment>
<gene>
    <name evidence="2" type="ORF">N0V91_002164</name>
</gene>
<reference evidence="2" key="1">
    <citation type="submission" date="2022-10" db="EMBL/GenBank/DDBJ databases">
        <title>Tapping the CABI collections for fungal endophytes: first genome assemblies for Collariella, Neodidymelliopsis, Ascochyta clinopodiicola, Didymella pomorum, Didymosphaeria variabile, Neocosmospora piperis and Neocucurbitaria cava.</title>
        <authorList>
            <person name="Hill R."/>
        </authorList>
    </citation>
    <scope>NUCLEOTIDE SEQUENCE</scope>
    <source>
        <strain evidence="2">IMI 355091</strain>
    </source>
</reference>
<sequence length="758" mass="85501">MAHFALCSRDKKLPLPSTPAPSNTGIRPHQKQHSDLEDTLTWQQQEDLSTQMQLKRRTRASKGPKFTPLNFGAAAIPQEAPALDHSPFAQQTEATAADIESQASGKASICVTPQSKQTAPANSPPPHEHGKATTRKRRSNRKNRKANDEHHPTDMATVRAGAYIAPHLRNKRSAAPAEPKDEFKVEWKPEQKTELKTDVRLGHFAGVIGIGATPPASVKPRLGKPAQGQVSPEVPPHFQDFLALTCFSVEANPKLYTPSSPPTTEEPPKAPALLAWDDPKPPEERPSPKRNSNPRWPRPTKAPKERHVWPKARNILKELPAGSQSDGGVTFKSDSNCDPSYDVEKLMDWSGDWLPAPEDWAARKGFTSRHFGQVIELWTNGHSKNCTNLMDIASQDFLGAQGEDGKWVNKDLVPRYWLHDTIDGAPPRKFWEEIRHRAPAPLSNIDITEDLPYWERWSHRQPSDCFMKTIAVPEARIDQDDKDNELEPPCAMLCVEQRIARVDAFKEERERKRHARRNRPTPKSTHEGPSPPDRQMRPKSNIYLRPAGPADIPGITTIYNHYVKETVHASELEEQTEAQMRVFIDAIVQSCLPCLVAVSRQNQRKGLQGYVMEPIVGFTYLSELADSTGMYRFSFELESYVHPGYLQQGIGKCLLDQIVYMCNTGYRQRGGYQYVCESQYLRNGHSRTIKTVLANVHYEKGKEKEAEWVEGYLGDFGFKKVGRLSQIGHKAGKVVNKMIFQMHTTEVIDPRSMPTMPY</sequence>
<feature type="compositionally biased region" description="Basic residues" evidence="1">
    <location>
        <begin position="511"/>
        <end position="520"/>
    </location>
</feature>
<feature type="region of interest" description="Disordered" evidence="1">
    <location>
        <begin position="256"/>
        <end position="310"/>
    </location>
</feature>